<dbReference type="GO" id="GO:0005681">
    <property type="term" value="C:spliceosomal complex"/>
    <property type="evidence" value="ECO:0007669"/>
    <property type="project" value="TreeGrafter"/>
</dbReference>
<dbReference type="AlphaFoldDB" id="F0W7X2"/>
<comment type="subcellular location">
    <subcellularLocation>
        <location evidence="1">Nucleus</location>
    </subcellularLocation>
</comment>
<proteinExistence type="inferred from homology"/>
<evidence type="ECO:0000256" key="4">
    <source>
        <dbReference type="SAM" id="MobiDB-lite"/>
    </source>
</evidence>
<gene>
    <name evidence="5" type="primary">AlNc14C32G2922</name>
    <name evidence="6" type="synonym">AlNc14C203G8750</name>
    <name evidence="5" type="ORF">ALNC14_033680</name>
    <name evidence="6" type="ORF">ALNC14_098440</name>
</gene>
<keyword evidence="3" id="KW-0539">Nucleus</keyword>
<dbReference type="InterPro" id="IPR010756">
    <property type="entry name" value="Tls1-like"/>
</dbReference>
<feature type="region of interest" description="Disordered" evidence="4">
    <location>
        <begin position="196"/>
        <end position="215"/>
    </location>
</feature>
<sequence length="267" mass="30748">MTEFRKRSKKVLRRKRTREEIENCSEDMLAKVAEILEEQKVRVFERIASKCVTSKQEGTKKVTSSSFDDKLYGLHDPSRHGSANEKLIKLLDGQFTGQTENARHDHHMELMNRYIEDRLGSIKVDSKDDKSQDSIEKEDDALYALSTDLAPTPTTNETNSSDGVLIWNTGIAEVELPSTYKNKIVEATKSAINTETVPTSSISHQNPLLPSNLSTNFNRHRHEFISDMKKLPRDEQRERGFKRFRNNESSDDAAVLRFRKFECRKLQ</sequence>
<protein>
    <submittedName>
        <fullName evidence="6">Uncharacterized protein AlNc14C203G8750</fullName>
    </submittedName>
    <submittedName>
        <fullName evidence="5">Uncharacterized protein AlNc14C32G2922</fullName>
    </submittedName>
</protein>
<dbReference type="PANTHER" id="PTHR13486">
    <property type="entry name" value="TELOMERE LENGTH AND SILENCING PROTEIN 1 TLS1 FAMILY MEMBER"/>
    <property type="match status" value="1"/>
</dbReference>
<dbReference type="EMBL" id="FR824248">
    <property type="protein sequence ID" value="CCA23700.1"/>
    <property type="molecule type" value="Genomic_DNA"/>
</dbReference>
<name>F0W7X2_9STRA</name>
<evidence type="ECO:0000256" key="3">
    <source>
        <dbReference type="ARBA" id="ARBA00023242"/>
    </source>
</evidence>
<organism evidence="5">
    <name type="scientific">Albugo laibachii Nc14</name>
    <dbReference type="NCBI Taxonomy" id="890382"/>
    <lineage>
        <taxon>Eukaryota</taxon>
        <taxon>Sar</taxon>
        <taxon>Stramenopiles</taxon>
        <taxon>Oomycota</taxon>
        <taxon>Peronosporomycetes</taxon>
        <taxon>Albuginales</taxon>
        <taxon>Albuginaceae</taxon>
        <taxon>Albugo</taxon>
    </lineage>
</organism>
<evidence type="ECO:0000313" key="5">
    <source>
        <dbReference type="EMBL" id="CCA17225.1"/>
    </source>
</evidence>
<dbReference type="EMBL" id="FR824077">
    <property type="protein sequence ID" value="CCA17225.1"/>
    <property type="molecule type" value="Genomic_DNA"/>
</dbReference>
<dbReference type="PANTHER" id="PTHR13486:SF2">
    <property type="entry name" value="SPLICING FACTOR C9ORF78"/>
    <property type="match status" value="1"/>
</dbReference>
<reference evidence="5" key="1">
    <citation type="journal article" date="2011" name="PLoS Biol.">
        <title>Gene gain and loss during evolution of obligate parasitism in the white rust pathogen of Arabidopsis thaliana.</title>
        <authorList>
            <person name="Kemen E."/>
            <person name="Gardiner A."/>
            <person name="Schultz-Larsen T."/>
            <person name="Kemen A.C."/>
            <person name="Balmuth A.L."/>
            <person name="Robert-Seilaniantz A."/>
            <person name="Bailey K."/>
            <person name="Holub E."/>
            <person name="Studholme D.J."/>
            <person name="Maclean D."/>
            <person name="Jones J.D."/>
        </authorList>
    </citation>
    <scope>NUCLEOTIDE SEQUENCE</scope>
</reference>
<comment type="similarity">
    <text evidence="2">Belongs to the TLS1 family.</text>
</comment>
<evidence type="ECO:0000256" key="2">
    <source>
        <dbReference type="ARBA" id="ARBA00007643"/>
    </source>
</evidence>
<dbReference type="HOGENOM" id="CLU_1043608_0_0_1"/>
<evidence type="ECO:0000313" key="6">
    <source>
        <dbReference type="EMBL" id="CCA23700.1"/>
    </source>
</evidence>
<dbReference type="GO" id="GO:0000398">
    <property type="term" value="P:mRNA splicing, via spliceosome"/>
    <property type="evidence" value="ECO:0007669"/>
    <property type="project" value="TreeGrafter"/>
</dbReference>
<reference evidence="5" key="2">
    <citation type="submission" date="2011-02" db="EMBL/GenBank/DDBJ databases">
        <authorList>
            <person name="MacLean D."/>
        </authorList>
    </citation>
    <scope>NUCLEOTIDE SEQUENCE</scope>
</reference>
<accession>F0W7X2</accession>
<evidence type="ECO:0000256" key="1">
    <source>
        <dbReference type="ARBA" id="ARBA00004123"/>
    </source>
</evidence>
<dbReference type="Pfam" id="PF07052">
    <property type="entry name" value="Hep_59"/>
    <property type="match status" value="1"/>
</dbReference>